<evidence type="ECO:0000256" key="1">
    <source>
        <dbReference type="ARBA" id="ARBA00005846"/>
    </source>
</evidence>
<dbReference type="EMBL" id="DROD01000682">
    <property type="protein sequence ID" value="HHJ53671.1"/>
    <property type="molecule type" value="Genomic_DNA"/>
</dbReference>
<protein>
    <submittedName>
        <fullName evidence="2">PorV/PorQ family protein</fullName>
    </submittedName>
</protein>
<dbReference type="InterPro" id="IPR005362">
    <property type="entry name" value="UPF0164"/>
</dbReference>
<organism evidence="2">
    <name type="scientific">Caldithrix abyssi</name>
    <dbReference type="NCBI Taxonomy" id="187145"/>
    <lineage>
        <taxon>Bacteria</taxon>
        <taxon>Pseudomonadati</taxon>
        <taxon>Calditrichota</taxon>
        <taxon>Calditrichia</taxon>
        <taxon>Calditrichales</taxon>
        <taxon>Calditrichaceae</taxon>
        <taxon>Caldithrix</taxon>
    </lineage>
</organism>
<dbReference type="SUPFAM" id="SSF49265">
    <property type="entry name" value="Fibronectin type III"/>
    <property type="match status" value="1"/>
</dbReference>
<dbReference type="NCBIfam" id="NF033709">
    <property type="entry name" value="PorV_fam"/>
    <property type="match status" value="1"/>
</dbReference>
<dbReference type="Proteomes" id="UP000886124">
    <property type="component" value="Unassembled WGS sequence"/>
</dbReference>
<dbReference type="Gene3D" id="2.60.40.10">
    <property type="entry name" value="Immunoglobulins"/>
    <property type="match status" value="1"/>
</dbReference>
<dbReference type="Pfam" id="PF03687">
    <property type="entry name" value="UPF0164"/>
    <property type="match status" value="1"/>
</dbReference>
<dbReference type="CDD" id="cd00063">
    <property type="entry name" value="FN3"/>
    <property type="match status" value="1"/>
</dbReference>
<gene>
    <name evidence="2" type="ORF">ENJ89_10785</name>
</gene>
<dbReference type="InterPro" id="IPR013783">
    <property type="entry name" value="Ig-like_fold"/>
</dbReference>
<dbReference type="Gene3D" id="2.40.160.60">
    <property type="entry name" value="Outer membrane protein transport protein (OMPP1/FadL/TodX)"/>
    <property type="match status" value="1"/>
</dbReference>
<dbReference type="SUPFAM" id="SSF56935">
    <property type="entry name" value="Porins"/>
    <property type="match status" value="1"/>
</dbReference>
<dbReference type="InterPro" id="IPR003961">
    <property type="entry name" value="FN3_dom"/>
</dbReference>
<comment type="similarity">
    <text evidence="1">Belongs to the UPF0164 family.</text>
</comment>
<evidence type="ECO:0000313" key="2">
    <source>
        <dbReference type="EMBL" id="HHJ53671.1"/>
    </source>
</evidence>
<accession>A0A7V5PR39</accession>
<sequence length="407" mass="45729">MKYTSILLLLFLGISWGQNPGRYAGLASNVFLRSDLPARTSALSGAFTAVADDETALYYNPAGLANVNFSSLSLNHSEWFEDIRIDNLIFTYKIDSKLGWAVGIAHLGMPAIQGKDIYGQPTQKLNVSSSYIQLGFGYKIMPAFYLGLAVKYFQDNLASYKADGLGIDLGFYMYTFIPGVTFAAAVQNLGAKFQYDVQKEQLPMTYRVGIAYKSYALRGLLLTLDVRKSIDTEYVPSIGLEYKYRNAISIQLGSRMVERDRIEPTIGAGLTISNKYFFNYAYFVSNNLGVTHKVGFSVRFGKKGFKARTKHYPGLSATTLRPPENVESYIVGNQLIIRWDRVSGARYNVYAKGNNQTKWSKLNRHPLYSNQMKFKKPRKGEKIRVKVTAIINARESSFSKEVVIESK</sequence>
<comment type="caution">
    <text evidence="2">The sequence shown here is derived from an EMBL/GenBank/DDBJ whole genome shotgun (WGS) entry which is preliminary data.</text>
</comment>
<name>A0A7V5PR39_CALAY</name>
<reference evidence="2" key="1">
    <citation type="journal article" date="2020" name="mSystems">
        <title>Genome- and Community-Level Interaction Insights into Carbon Utilization and Element Cycling Functions of Hydrothermarchaeota in Hydrothermal Sediment.</title>
        <authorList>
            <person name="Zhou Z."/>
            <person name="Liu Y."/>
            <person name="Xu W."/>
            <person name="Pan J."/>
            <person name="Luo Z.H."/>
            <person name="Li M."/>
        </authorList>
    </citation>
    <scope>NUCLEOTIDE SEQUENCE [LARGE SCALE GENOMIC DNA]</scope>
    <source>
        <strain evidence="2">HyVt-527</strain>
    </source>
</reference>
<dbReference type="AlphaFoldDB" id="A0A7V5PR39"/>
<dbReference type="InterPro" id="IPR036116">
    <property type="entry name" value="FN3_sf"/>
</dbReference>
<proteinExistence type="inferred from homology"/>